<dbReference type="AlphaFoldDB" id="A0A0L0C789"/>
<proteinExistence type="predicted"/>
<name>A0A0L0C789_LUCCU</name>
<sequence>MNPPDQILSSSIPRLRKRAYDLPLVIMCCPKAISSRILLRHLPNWANNKNDEPSLKFWLFHLVVCILYYENARILDPRKPHSHLFRTNSLQGSRTNLLCWYEKTHQEPHSPPENHLNAHNSLKSNNIEVAGGGFDIVIISFGLLGLRNHSFLVRGGVQSANPQVESNYPIRHPGTRAFSFTRRKLKYLKPIFNSFELNTPNFDNETTNTLDKMEP</sequence>
<dbReference type="Proteomes" id="UP000037069">
    <property type="component" value="Unassembled WGS sequence"/>
</dbReference>
<comment type="caution">
    <text evidence="1">The sequence shown here is derived from an EMBL/GenBank/DDBJ whole genome shotgun (WGS) entry which is preliminary data.</text>
</comment>
<keyword evidence="2" id="KW-1185">Reference proteome</keyword>
<protein>
    <submittedName>
        <fullName evidence="1">Uncharacterized protein</fullName>
    </submittedName>
</protein>
<accession>A0A0L0C789</accession>
<organism evidence="1 2">
    <name type="scientific">Lucilia cuprina</name>
    <name type="common">Green bottle fly</name>
    <name type="synonym">Australian sheep blowfly</name>
    <dbReference type="NCBI Taxonomy" id="7375"/>
    <lineage>
        <taxon>Eukaryota</taxon>
        <taxon>Metazoa</taxon>
        <taxon>Ecdysozoa</taxon>
        <taxon>Arthropoda</taxon>
        <taxon>Hexapoda</taxon>
        <taxon>Insecta</taxon>
        <taxon>Pterygota</taxon>
        <taxon>Neoptera</taxon>
        <taxon>Endopterygota</taxon>
        <taxon>Diptera</taxon>
        <taxon>Brachycera</taxon>
        <taxon>Muscomorpha</taxon>
        <taxon>Oestroidea</taxon>
        <taxon>Calliphoridae</taxon>
        <taxon>Luciliinae</taxon>
        <taxon>Lucilia</taxon>
    </lineage>
</organism>
<reference evidence="1 2" key="1">
    <citation type="journal article" date="2015" name="Nat. Commun.">
        <title>Lucilia cuprina genome unlocks parasitic fly biology to underpin future interventions.</title>
        <authorList>
            <person name="Anstead C.A."/>
            <person name="Korhonen P.K."/>
            <person name="Young N.D."/>
            <person name="Hall R.S."/>
            <person name="Jex A.R."/>
            <person name="Murali S.C."/>
            <person name="Hughes D.S."/>
            <person name="Lee S.F."/>
            <person name="Perry T."/>
            <person name="Stroehlein A.J."/>
            <person name="Ansell B.R."/>
            <person name="Breugelmans B."/>
            <person name="Hofmann A."/>
            <person name="Qu J."/>
            <person name="Dugan S."/>
            <person name="Lee S.L."/>
            <person name="Chao H."/>
            <person name="Dinh H."/>
            <person name="Han Y."/>
            <person name="Doddapaneni H.V."/>
            <person name="Worley K.C."/>
            <person name="Muzny D.M."/>
            <person name="Ioannidis P."/>
            <person name="Waterhouse R.M."/>
            <person name="Zdobnov E.M."/>
            <person name="James P.J."/>
            <person name="Bagnall N.H."/>
            <person name="Kotze A.C."/>
            <person name="Gibbs R.A."/>
            <person name="Richards S."/>
            <person name="Batterham P."/>
            <person name="Gasser R.B."/>
        </authorList>
    </citation>
    <scope>NUCLEOTIDE SEQUENCE [LARGE SCALE GENOMIC DNA]</scope>
    <source>
        <strain evidence="1 2">LS</strain>
        <tissue evidence="1">Full body</tissue>
    </source>
</reference>
<dbReference type="EMBL" id="JRES01000804">
    <property type="protein sequence ID" value="KNC28263.1"/>
    <property type="molecule type" value="Genomic_DNA"/>
</dbReference>
<gene>
    <name evidence="1" type="ORF">FF38_02782</name>
</gene>
<evidence type="ECO:0000313" key="2">
    <source>
        <dbReference type="Proteomes" id="UP000037069"/>
    </source>
</evidence>
<evidence type="ECO:0000313" key="1">
    <source>
        <dbReference type="EMBL" id="KNC28263.1"/>
    </source>
</evidence>